<dbReference type="EMBL" id="LATX01001218">
    <property type="protein sequence ID" value="KTB43266.1"/>
    <property type="molecule type" value="Genomic_DNA"/>
</dbReference>
<evidence type="ECO:0000313" key="10">
    <source>
        <dbReference type="Proteomes" id="UP000054988"/>
    </source>
</evidence>
<evidence type="ECO:0000256" key="3">
    <source>
        <dbReference type="ARBA" id="ARBA00013229"/>
    </source>
</evidence>
<proteinExistence type="inferred from homology"/>
<sequence length="333" mass="35432">MLFVSLSVVLACTYAVFGASRTEPPSGAIVVRADTSNSGEYSSVQAAVDSLPDDGSEQGIFIYPGTYTEQVDITRSGPLTIYGYTEDTSSYSGNQAVIAFNMGLDTAGSNDASGTLRIHTNDFKMYNVDVKNTRGAGVQAGALSEYGSRVGFYGCGFYGYQDTLYANDGTQLTIFFHSQGKIDFIYGRRGSAYFGGNTIAVSGPGYITASGRESDDSGSYVFEENTVVQTSGAESGTSGGYYFGRPWDVYAKVIFKSTTLQVAPNPALWSLWNGDSDSVSNAFLADYKTSGTGADSLSRASFAKQLSDDQARSYSISSAVGADYADWVDTSYL</sequence>
<keyword evidence="7" id="KW-0732">Signal</keyword>
<dbReference type="PANTHER" id="PTHR31321:SF57">
    <property type="entry name" value="PECTINESTERASE 53-RELATED"/>
    <property type="match status" value="1"/>
</dbReference>
<dbReference type="GO" id="GO:0042545">
    <property type="term" value="P:cell wall modification"/>
    <property type="evidence" value="ECO:0007669"/>
    <property type="project" value="InterPro"/>
</dbReference>
<evidence type="ECO:0000256" key="7">
    <source>
        <dbReference type="SAM" id="SignalP"/>
    </source>
</evidence>
<feature type="signal peptide" evidence="7">
    <location>
        <begin position="1"/>
        <end position="18"/>
    </location>
</feature>
<organism evidence="9 10">
    <name type="scientific">Moniliophthora roreri</name>
    <name type="common">Frosty pod rot fungus</name>
    <name type="synonym">Monilia roreri</name>
    <dbReference type="NCBI Taxonomy" id="221103"/>
    <lineage>
        <taxon>Eukaryota</taxon>
        <taxon>Fungi</taxon>
        <taxon>Dikarya</taxon>
        <taxon>Basidiomycota</taxon>
        <taxon>Agaricomycotina</taxon>
        <taxon>Agaricomycetes</taxon>
        <taxon>Agaricomycetidae</taxon>
        <taxon>Agaricales</taxon>
        <taxon>Marasmiineae</taxon>
        <taxon>Marasmiaceae</taxon>
        <taxon>Moniliophthora</taxon>
    </lineage>
</organism>
<evidence type="ECO:0000256" key="6">
    <source>
        <dbReference type="ARBA" id="ARBA00042203"/>
    </source>
</evidence>
<dbReference type="InterPro" id="IPR012334">
    <property type="entry name" value="Pectin_lyas_fold"/>
</dbReference>
<dbReference type="InterPro" id="IPR011050">
    <property type="entry name" value="Pectin_lyase_fold/virulence"/>
</dbReference>
<gene>
    <name evidence="9" type="ORF">WG66_4158</name>
</gene>
<keyword evidence="4" id="KW-0378">Hydrolase</keyword>
<dbReference type="InterPro" id="IPR000070">
    <property type="entry name" value="Pectinesterase_cat"/>
</dbReference>
<dbReference type="PANTHER" id="PTHR31321">
    <property type="entry name" value="ACYL-COA THIOESTER HYDROLASE YBHC-RELATED"/>
    <property type="match status" value="1"/>
</dbReference>
<name>A0A0W0G405_MONRR</name>
<evidence type="ECO:0000256" key="5">
    <source>
        <dbReference type="ARBA" id="ARBA00023085"/>
    </source>
</evidence>
<dbReference type="GO" id="GO:0030599">
    <property type="term" value="F:pectinesterase activity"/>
    <property type="evidence" value="ECO:0007669"/>
    <property type="project" value="UniProtKB-EC"/>
</dbReference>
<dbReference type="Pfam" id="PF01095">
    <property type="entry name" value="Pectinesterase"/>
    <property type="match status" value="1"/>
</dbReference>
<evidence type="ECO:0000259" key="8">
    <source>
        <dbReference type="Pfam" id="PF01095"/>
    </source>
</evidence>
<dbReference type="AlphaFoldDB" id="A0A0W0G405"/>
<evidence type="ECO:0000313" key="9">
    <source>
        <dbReference type="EMBL" id="KTB43266.1"/>
    </source>
</evidence>
<evidence type="ECO:0000256" key="4">
    <source>
        <dbReference type="ARBA" id="ARBA00022801"/>
    </source>
</evidence>
<evidence type="ECO:0000256" key="1">
    <source>
        <dbReference type="ARBA" id="ARBA00005184"/>
    </source>
</evidence>
<dbReference type="Gene3D" id="2.160.20.10">
    <property type="entry name" value="Single-stranded right-handed beta-helix, Pectin lyase-like"/>
    <property type="match status" value="1"/>
</dbReference>
<accession>A0A0W0G405</accession>
<dbReference type="UniPathway" id="UPA00545">
    <property type="reaction ID" value="UER00823"/>
</dbReference>
<dbReference type="EC" id="3.1.1.11" evidence="3"/>
<dbReference type="Proteomes" id="UP000054988">
    <property type="component" value="Unassembled WGS sequence"/>
</dbReference>
<evidence type="ECO:0000256" key="2">
    <source>
        <dbReference type="ARBA" id="ARBA00008891"/>
    </source>
</evidence>
<feature type="domain" description="Pectinesterase catalytic" evidence="8">
    <location>
        <begin position="30"/>
        <end position="320"/>
    </location>
</feature>
<dbReference type="eggNOG" id="ENOG502QSQ4">
    <property type="taxonomic scope" value="Eukaryota"/>
</dbReference>
<dbReference type="GO" id="GO:0045490">
    <property type="term" value="P:pectin catabolic process"/>
    <property type="evidence" value="ECO:0007669"/>
    <property type="project" value="UniProtKB-UniPathway"/>
</dbReference>
<feature type="chain" id="PRO_5011121155" description="pectinesterase" evidence="7">
    <location>
        <begin position="19"/>
        <end position="333"/>
    </location>
</feature>
<protein>
    <recommendedName>
        <fullName evidence="3">pectinesterase</fullName>
        <ecNumber evidence="3">3.1.1.11</ecNumber>
    </recommendedName>
    <alternativeName>
        <fullName evidence="6">Pectin methylesterase A</fullName>
    </alternativeName>
</protein>
<dbReference type="SUPFAM" id="SSF51126">
    <property type="entry name" value="Pectin lyase-like"/>
    <property type="match status" value="1"/>
</dbReference>
<comment type="caution">
    <text evidence="9">The sequence shown here is derived from an EMBL/GenBank/DDBJ whole genome shotgun (WGS) entry which is preliminary data.</text>
</comment>
<keyword evidence="5" id="KW-0063">Aspartyl esterase</keyword>
<comment type="similarity">
    <text evidence="2">Belongs to the pectinesterase family.</text>
</comment>
<comment type="pathway">
    <text evidence="1">Glycan metabolism; pectin degradation; 2-dehydro-3-deoxy-D-gluconate from pectin: step 1/5.</text>
</comment>
<reference evidence="9 10" key="1">
    <citation type="submission" date="2015-12" db="EMBL/GenBank/DDBJ databases">
        <title>Draft genome sequence of Moniliophthora roreri, the causal agent of frosty pod rot of cacao.</title>
        <authorList>
            <person name="Aime M.C."/>
            <person name="Diaz-Valderrama J.R."/>
            <person name="Kijpornyongpan T."/>
            <person name="Phillips-Mora W."/>
        </authorList>
    </citation>
    <scope>NUCLEOTIDE SEQUENCE [LARGE SCALE GENOMIC DNA]</scope>
    <source>
        <strain evidence="9 10">MCA 2952</strain>
    </source>
</reference>